<dbReference type="PANTHER" id="PTHR13318">
    <property type="entry name" value="PARTNER OF PAIRED, ISOFORM B-RELATED"/>
    <property type="match status" value="1"/>
</dbReference>
<gene>
    <name evidence="2" type="ORF">ENSA5_48570</name>
</gene>
<reference evidence="2 3" key="1">
    <citation type="submission" date="2018-03" db="EMBL/GenBank/DDBJ databases">
        <title>Draft Genome Sequences of the Obligatory Marine Myxobacteria Enhygromyxa salina SWB005.</title>
        <authorList>
            <person name="Poehlein A."/>
            <person name="Moghaddam J.A."/>
            <person name="Harms H."/>
            <person name="Alanjari M."/>
            <person name="Koenig G.M."/>
            <person name="Daniel R."/>
            <person name="Schaeberle T.F."/>
        </authorList>
    </citation>
    <scope>NUCLEOTIDE SEQUENCE [LARGE SCALE GENOMIC DNA]</scope>
    <source>
        <strain evidence="2 3">SWB005</strain>
    </source>
</reference>
<dbReference type="SUPFAM" id="SSF52047">
    <property type="entry name" value="RNI-like"/>
    <property type="match status" value="1"/>
</dbReference>
<name>A0A2S9XI43_9BACT</name>
<proteinExistence type="predicted"/>
<dbReference type="Gene3D" id="3.80.10.10">
    <property type="entry name" value="Ribonuclease Inhibitor"/>
    <property type="match status" value="3"/>
</dbReference>
<sequence>MRVRLLWSALRPRAFVAAALFVLPLGIVSGCRCGPEEAGDPSVEPEPEQPATIETRPRPSTSQALVVADATQLASLDLSTIESLDLAMSERDAQERPLPLPPDTATASGLGETGAADETGEPRQLDDPPNPAATRASPRCEGLDLHAVAERAPRLTALRISGCQAAVHAGLSAFGERLRELELVDLELDAVTVARLSQLHGLEALTLTRVHAEPDALKPLGRKISPQSVTLRELADDSPVSEIFRILGDIREIRVVGPWVKHNTMIRIAKARRLERLAVIDTELTNFSLHQIKTLEHLHQLEWSGPGFNNTSPIYIKDLPLDEFTCSCPRFGDKGLHHLYLLGELRKLVLERSDITSAGLVELTALRELSELTIRYRDLDGPGLEALAPLPLKRLILGPGKLDDPEASGLGQLTTLRELEIDLDGFGDAAAPQLATLVELERLGLSGTAISDEGLEHLAPLTKLRRLELHHTRVTKHGLAHLQDMRLLEVLELDHTDVVDEGVAHLAELTALRELRLDHTLITDAALPHLVGLTQLERLNLADTVVTATGVAVLEQLPRLEAVNLAGTRAVGG</sequence>
<dbReference type="InterPro" id="IPR032675">
    <property type="entry name" value="LRR_dom_sf"/>
</dbReference>
<feature type="compositionally biased region" description="Acidic residues" evidence="1">
    <location>
        <begin position="37"/>
        <end position="47"/>
    </location>
</feature>
<accession>A0A2S9XI43</accession>
<feature type="region of interest" description="Disordered" evidence="1">
    <location>
        <begin position="35"/>
        <end position="62"/>
    </location>
</feature>
<dbReference type="EMBL" id="PVNK01000208">
    <property type="protein sequence ID" value="PRP92535.1"/>
    <property type="molecule type" value="Genomic_DNA"/>
</dbReference>
<comment type="caution">
    <text evidence="2">The sequence shown here is derived from an EMBL/GenBank/DDBJ whole genome shotgun (WGS) entry which is preliminary data.</text>
</comment>
<evidence type="ECO:0000313" key="3">
    <source>
        <dbReference type="Proteomes" id="UP000237968"/>
    </source>
</evidence>
<evidence type="ECO:0000256" key="1">
    <source>
        <dbReference type="SAM" id="MobiDB-lite"/>
    </source>
</evidence>
<dbReference type="GO" id="GO:0019005">
    <property type="term" value="C:SCF ubiquitin ligase complex"/>
    <property type="evidence" value="ECO:0007669"/>
    <property type="project" value="TreeGrafter"/>
</dbReference>
<dbReference type="AlphaFoldDB" id="A0A2S9XI43"/>
<dbReference type="GO" id="GO:0031146">
    <property type="term" value="P:SCF-dependent proteasomal ubiquitin-dependent protein catabolic process"/>
    <property type="evidence" value="ECO:0007669"/>
    <property type="project" value="TreeGrafter"/>
</dbReference>
<feature type="region of interest" description="Disordered" evidence="1">
    <location>
        <begin position="89"/>
        <end position="139"/>
    </location>
</feature>
<evidence type="ECO:0000313" key="2">
    <source>
        <dbReference type="EMBL" id="PRP92535.1"/>
    </source>
</evidence>
<protein>
    <submittedName>
        <fullName evidence="2">Leucine Rich repeats (2 copies)</fullName>
    </submittedName>
</protein>
<keyword evidence="3" id="KW-1185">Reference proteome</keyword>
<dbReference type="PROSITE" id="PS51257">
    <property type="entry name" value="PROKAR_LIPOPROTEIN"/>
    <property type="match status" value="1"/>
</dbReference>
<organism evidence="2 3">
    <name type="scientific">Enhygromyxa salina</name>
    <dbReference type="NCBI Taxonomy" id="215803"/>
    <lineage>
        <taxon>Bacteria</taxon>
        <taxon>Pseudomonadati</taxon>
        <taxon>Myxococcota</taxon>
        <taxon>Polyangia</taxon>
        <taxon>Nannocystales</taxon>
        <taxon>Nannocystaceae</taxon>
        <taxon>Enhygromyxa</taxon>
    </lineage>
</organism>
<dbReference type="Proteomes" id="UP000237968">
    <property type="component" value="Unassembled WGS sequence"/>
</dbReference>